<dbReference type="RefSeq" id="WP_057951512.1">
    <property type="nucleotide sequence ID" value="NZ_CP013118.1"/>
</dbReference>
<organism evidence="2 3">
    <name type="scientific">Salinivirga cyanobacteriivorans</name>
    <dbReference type="NCBI Taxonomy" id="1307839"/>
    <lineage>
        <taxon>Bacteria</taxon>
        <taxon>Pseudomonadati</taxon>
        <taxon>Bacteroidota</taxon>
        <taxon>Bacteroidia</taxon>
        <taxon>Bacteroidales</taxon>
        <taxon>Salinivirgaceae</taxon>
        <taxon>Salinivirga</taxon>
    </lineage>
</organism>
<evidence type="ECO:0000313" key="2">
    <source>
        <dbReference type="EMBL" id="ALO13907.1"/>
    </source>
</evidence>
<reference evidence="2 3" key="1">
    <citation type="submission" date="2015-11" db="EMBL/GenBank/DDBJ databases">
        <title>Description and complete genome sequence of a novel strain predominating in hypersaline microbial mats and representing a new family of the Bacteriodetes phylum.</title>
        <authorList>
            <person name="Spring S."/>
            <person name="Bunk B."/>
            <person name="Sproer C."/>
            <person name="Klenk H.-P."/>
        </authorList>
    </citation>
    <scope>NUCLEOTIDE SEQUENCE [LARGE SCALE GENOMIC DNA]</scope>
    <source>
        <strain evidence="2 3">L21-Spi-D4</strain>
    </source>
</reference>
<dbReference type="Proteomes" id="UP000064893">
    <property type="component" value="Chromosome"/>
</dbReference>
<evidence type="ECO:0000313" key="3">
    <source>
        <dbReference type="Proteomes" id="UP000064893"/>
    </source>
</evidence>
<dbReference type="STRING" id="1307839.L21SP5_00227"/>
<keyword evidence="1" id="KW-0472">Membrane</keyword>
<protein>
    <submittedName>
        <fullName evidence="2">Uncharacterized protein</fullName>
    </submittedName>
</protein>
<proteinExistence type="predicted"/>
<keyword evidence="1" id="KW-1133">Transmembrane helix</keyword>
<feature type="transmembrane region" description="Helical" evidence="1">
    <location>
        <begin position="7"/>
        <end position="26"/>
    </location>
</feature>
<dbReference type="EMBL" id="CP013118">
    <property type="protein sequence ID" value="ALO13907.1"/>
    <property type="molecule type" value="Genomic_DNA"/>
</dbReference>
<keyword evidence="1" id="KW-0812">Transmembrane</keyword>
<gene>
    <name evidence="2" type="ORF">L21SP5_00227</name>
</gene>
<feature type="transmembrane region" description="Helical" evidence="1">
    <location>
        <begin position="56"/>
        <end position="75"/>
    </location>
</feature>
<keyword evidence="3" id="KW-1185">Reference proteome</keyword>
<dbReference type="KEGG" id="blq:L21SP5_00227"/>
<dbReference type="AlphaFoldDB" id="A0A0S2HV19"/>
<evidence type="ECO:0000256" key="1">
    <source>
        <dbReference type="SAM" id="Phobius"/>
    </source>
</evidence>
<accession>A0A0S2HV19</accession>
<name>A0A0S2HV19_9BACT</name>
<sequence length="164" mass="19095">MNLEKNRYVDIIFSIFAFSFLIWLLVDYDSLVYSDHMPTGIAAKKMRTLLLLLDKAIGKFWSIFILFLLALPFFYRSVLKFREKKVQIEQEKLLSVGDWFKVDNNKVNIKKITSTKDGYSGYGEVEMGIINKVKETVRFSNIKINENRKVISGEVEVLNEGEHT</sequence>